<feature type="region of interest" description="Disordered" evidence="1">
    <location>
        <begin position="138"/>
        <end position="158"/>
    </location>
</feature>
<gene>
    <name evidence="3" type="ORF">TX73_013490</name>
</gene>
<dbReference type="Proteomes" id="UP000001426">
    <property type="component" value="Chromosome"/>
</dbReference>
<feature type="transmembrane region" description="Helical" evidence="2">
    <location>
        <begin position="24"/>
        <end position="54"/>
    </location>
</feature>
<keyword evidence="2" id="KW-1133">Transmembrane helix</keyword>
<evidence type="ECO:0000256" key="1">
    <source>
        <dbReference type="SAM" id="MobiDB-lite"/>
    </source>
</evidence>
<organism evidence="3 4">
    <name type="scientific">Rhodopseudomonas palustris (strain ATCC BAA-98 / CGA009)</name>
    <dbReference type="NCBI Taxonomy" id="258594"/>
    <lineage>
        <taxon>Bacteria</taxon>
        <taxon>Pseudomonadati</taxon>
        <taxon>Pseudomonadota</taxon>
        <taxon>Alphaproteobacteria</taxon>
        <taxon>Hyphomicrobiales</taxon>
        <taxon>Nitrobacteraceae</taxon>
        <taxon>Rhodopseudomonas</taxon>
    </lineage>
</organism>
<keyword evidence="2" id="KW-0472">Membrane</keyword>
<evidence type="ECO:0000313" key="4">
    <source>
        <dbReference type="Proteomes" id="UP000001426"/>
    </source>
</evidence>
<feature type="transmembrane region" description="Helical" evidence="2">
    <location>
        <begin position="61"/>
        <end position="84"/>
    </location>
</feature>
<keyword evidence="2" id="KW-0812">Transmembrane</keyword>
<dbReference type="KEGG" id="rpa:TX73_013490"/>
<sequence length="176" mass="18786">MSFIAGSIGAISQLMVPFGDIVQVILHIIIGIAMPGMPIIDMPAIIGFIIIGFIMAGIPPIIGIGMGIIGIICIAVFMALSIVWDELASSAELESKITMLITQSRIRSSLRFPPTSQLQRQQNGGIFRYHGNSSAMLDNGINAEPRQPPLSGTAPADLQRLGVMSTGDSSKFDHLR</sequence>
<accession>A0AAE9Y0S7</accession>
<evidence type="ECO:0000313" key="3">
    <source>
        <dbReference type="EMBL" id="WCL92767.1"/>
    </source>
</evidence>
<name>A0AAE9Y0S7_RHOPA</name>
<dbReference type="EMBL" id="CP116810">
    <property type="protein sequence ID" value="WCL92767.1"/>
    <property type="molecule type" value="Genomic_DNA"/>
</dbReference>
<dbReference type="RefSeq" id="WP_284627793.1">
    <property type="nucleotide sequence ID" value="NZ_CP116810.1"/>
</dbReference>
<evidence type="ECO:0000256" key="2">
    <source>
        <dbReference type="SAM" id="Phobius"/>
    </source>
</evidence>
<protein>
    <submittedName>
        <fullName evidence="3">Uncharacterized protein</fullName>
    </submittedName>
</protein>
<proteinExistence type="predicted"/>
<keyword evidence="4" id="KW-1185">Reference proteome</keyword>
<dbReference type="AlphaFoldDB" id="A0AAE9Y0S7"/>
<reference evidence="3 4" key="1">
    <citation type="journal article" date="2004" name="Nat. Biotechnol.">
        <title>Complete genome sequence of the metabolically versatile photosynthetic bacterium Rhodopseudomonas palustris.</title>
        <authorList>
            <person name="Larimer F.W."/>
            <person name="Chain P."/>
            <person name="Hauser L."/>
            <person name="Lamerdin J."/>
            <person name="Malfatti S."/>
            <person name="Do L."/>
            <person name="Land M.L."/>
            <person name="Pelletier D.A."/>
            <person name="Beatty J.T."/>
            <person name="Lang A.S."/>
            <person name="Tabita F.R."/>
            <person name="Gibson J.L."/>
            <person name="Hanson T.E."/>
            <person name="Bobst C."/>
            <person name="Torres J.L."/>
            <person name="Peres C."/>
            <person name="Harrison F.H."/>
            <person name="Gibson J."/>
            <person name="Harwood C.S."/>
        </authorList>
    </citation>
    <scope>NUCLEOTIDE SEQUENCE [LARGE SCALE GENOMIC DNA]</scope>
    <source>
        <strain evidence="4">ATCC BAA-98 / CGA009</strain>
    </source>
</reference>